<name>W4RQR4_9BACI</name>
<accession>W4RQR4</accession>
<dbReference type="Proteomes" id="UP000018949">
    <property type="component" value="Unassembled WGS sequence"/>
</dbReference>
<evidence type="ECO:0000256" key="2">
    <source>
        <dbReference type="ARBA" id="ARBA00022840"/>
    </source>
</evidence>
<evidence type="ECO:0000313" key="6">
    <source>
        <dbReference type="Proteomes" id="UP000018949"/>
    </source>
</evidence>
<dbReference type="InterPro" id="IPR036621">
    <property type="entry name" value="Anticodon-bd_dom_sf"/>
</dbReference>
<dbReference type="GO" id="GO:0004812">
    <property type="term" value="F:aminoacyl-tRNA ligase activity"/>
    <property type="evidence" value="ECO:0007669"/>
    <property type="project" value="UniProtKB-KW"/>
</dbReference>
<keyword evidence="2" id="KW-0547">Nucleotide-binding</keyword>
<keyword evidence="6" id="KW-1185">Reference proteome</keyword>
<sequence length="42" mass="4863">MLVVGDNEVVEKAVNVRKYGEQKSETIAFDEFLESFRKEAKK</sequence>
<keyword evidence="2" id="KW-0067">ATP-binding</keyword>
<dbReference type="AlphaFoldDB" id="W4RQR4"/>
<dbReference type="Pfam" id="PF03129">
    <property type="entry name" value="HGTP_anticodon"/>
    <property type="match status" value="1"/>
</dbReference>
<feature type="domain" description="Anticodon-binding" evidence="4">
    <location>
        <begin position="1"/>
        <end position="38"/>
    </location>
</feature>
<dbReference type="EMBL" id="BAUW01000032">
    <property type="protein sequence ID" value="GAE45924.1"/>
    <property type="molecule type" value="Genomic_DNA"/>
</dbReference>
<dbReference type="SUPFAM" id="SSF52954">
    <property type="entry name" value="Class II aaRS ABD-related"/>
    <property type="match status" value="1"/>
</dbReference>
<gene>
    <name evidence="5" type="ORF">JCM21738_2773</name>
</gene>
<dbReference type="Gene3D" id="3.40.50.800">
    <property type="entry name" value="Anticodon-binding domain"/>
    <property type="match status" value="1"/>
</dbReference>
<dbReference type="eggNOG" id="COG0441">
    <property type="taxonomic scope" value="Bacteria"/>
</dbReference>
<organism evidence="5 6">
    <name type="scientific">Mesobacillus boroniphilus JCM 21738</name>
    <dbReference type="NCBI Taxonomy" id="1294265"/>
    <lineage>
        <taxon>Bacteria</taxon>
        <taxon>Bacillati</taxon>
        <taxon>Bacillota</taxon>
        <taxon>Bacilli</taxon>
        <taxon>Bacillales</taxon>
        <taxon>Bacillaceae</taxon>
        <taxon>Mesobacillus</taxon>
    </lineage>
</organism>
<protein>
    <submittedName>
        <fullName evidence="5">Threonyl-tRNA synthetase</fullName>
    </submittedName>
</protein>
<comment type="caution">
    <text evidence="5">The sequence shown here is derived from an EMBL/GenBank/DDBJ whole genome shotgun (WGS) entry which is preliminary data.</text>
</comment>
<dbReference type="InterPro" id="IPR004154">
    <property type="entry name" value="Anticodon-bd"/>
</dbReference>
<reference evidence="5 6" key="1">
    <citation type="submission" date="2013-12" db="EMBL/GenBank/DDBJ databases">
        <title>NBRP : Genome information of microbial organism related human and environment.</title>
        <authorList>
            <person name="Hattori M."/>
            <person name="Oshima K."/>
            <person name="Inaba H."/>
            <person name="Suda W."/>
            <person name="Sakamoto M."/>
            <person name="Iino T."/>
            <person name="Kitahara M."/>
            <person name="Oshida Y."/>
            <person name="Iida T."/>
            <person name="Kudo T."/>
            <person name="Itoh T."/>
            <person name="Ahmed I."/>
            <person name="Ohkuma M."/>
        </authorList>
    </citation>
    <scope>NUCLEOTIDE SEQUENCE [LARGE SCALE GENOMIC DNA]</scope>
    <source>
        <strain evidence="5 6">JCM 21738</strain>
    </source>
</reference>
<dbReference type="GO" id="GO:0006418">
    <property type="term" value="P:tRNA aminoacylation for protein translation"/>
    <property type="evidence" value="ECO:0007669"/>
    <property type="project" value="UniProtKB-ARBA"/>
</dbReference>
<proteinExistence type="predicted"/>
<dbReference type="GO" id="GO:0005524">
    <property type="term" value="F:ATP binding"/>
    <property type="evidence" value="ECO:0007669"/>
    <property type="project" value="UniProtKB-KW"/>
</dbReference>
<evidence type="ECO:0000313" key="5">
    <source>
        <dbReference type="EMBL" id="GAE45924.1"/>
    </source>
</evidence>
<keyword evidence="3 5" id="KW-0436">Ligase</keyword>
<keyword evidence="3 5" id="KW-0030">Aminoacyl-tRNA synthetase</keyword>
<evidence type="ECO:0000259" key="4">
    <source>
        <dbReference type="Pfam" id="PF03129"/>
    </source>
</evidence>
<evidence type="ECO:0000256" key="1">
    <source>
        <dbReference type="ARBA" id="ARBA00022490"/>
    </source>
</evidence>
<evidence type="ECO:0000256" key="3">
    <source>
        <dbReference type="ARBA" id="ARBA00023146"/>
    </source>
</evidence>
<keyword evidence="1" id="KW-0963">Cytoplasm</keyword>